<keyword evidence="7" id="KW-1185">Reference proteome</keyword>
<accession>A0ABN0C424</accession>
<dbReference type="InterPro" id="IPR000887">
    <property type="entry name" value="Aldlse_KDPG_KHG"/>
</dbReference>
<dbReference type="PANTHER" id="PTHR30246">
    <property type="entry name" value="2-KETO-3-DEOXY-6-PHOSPHOGLUCONATE ALDOLASE"/>
    <property type="match status" value="1"/>
</dbReference>
<evidence type="ECO:0000256" key="4">
    <source>
        <dbReference type="ARBA" id="ARBA00023239"/>
    </source>
</evidence>
<dbReference type="PANTHER" id="PTHR30246:SF1">
    <property type="entry name" value="2-DEHYDRO-3-DEOXY-6-PHOSPHOGALACTONATE ALDOLASE-RELATED"/>
    <property type="match status" value="1"/>
</dbReference>
<evidence type="ECO:0000256" key="2">
    <source>
        <dbReference type="ARBA" id="ARBA00006906"/>
    </source>
</evidence>
<comment type="subunit">
    <text evidence="3">Homotrimer.</text>
</comment>
<dbReference type="InterPro" id="IPR013785">
    <property type="entry name" value="Aldolase_TIM"/>
</dbReference>
<dbReference type="CDD" id="cd00452">
    <property type="entry name" value="KDPG_aldolase"/>
    <property type="match status" value="1"/>
</dbReference>
<dbReference type="Proteomes" id="UP000003179">
    <property type="component" value="Unassembled WGS sequence"/>
</dbReference>
<evidence type="ECO:0000256" key="1">
    <source>
        <dbReference type="ARBA" id="ARBA00004761"/>
    </source>
</evidence>
<organism evidence="6 7">
    <name type="scientific">Cutibacterium modestum HL044PA1</name>
    <dbReference type="NCBI Taxonomy" id="765109"/>
    <lineage>
        <taxon>Bacteria</taxon>
        <taxon>Bacillati</taxon>
        <taxon>Actinomycetota</taxon>
        <taxon>Actinomycetes</taxon>
        <taxon>Propionibacteriales</taxon>
        <taxon>Propionibacteriaceae</taxon>
        <taxon>Cutibacterium</taxon>
        <taxon>Cutibacterium modestum</taxon>
    </lineage>
</organism>
<keyword evidence="5" id="KW-0119">Carbohydrate metabolism</keyword>
<protein>
    <submittedName>
        <fullName evidence="6">KDPG and KHG aldolase</fullName>
    </submittedName>
</protein>
<evidence type="ECO:0000313" key="6">
    <source>
        <dbReference type="EMBL" id="EFS91951.1"/>
    </source>
</evidence>
<name>A0ABN0C424_9ACTN</name>
<evidence type="ECO:0000256" key="3">
    <source>
        <dbReference type="ARBA" id="ARBA00011233"/>
    </source>
</evidence>
<evidence type="ECO:0000313" key="7">
    <source>
        <dbReference type="Proteomes" id="UP000003179"/>
    </source>
</evidence>
<gene>
    <name evidence="6" type="ORF">HMPREF9607_01817</name>
</gene>
<evidence type="ECO:0000256" key="5">
    <source>
        <dbReference type="ARBA" id="ARBA00023277"/>
    </source>
</evidence>
<comment type="similarity">
    <text evidence="2">Belongs to the KHG/KDPG aldolase family.</text>
</comment>
<proteinExistence type="inferred from homology"/>
<dbReference type="EMBL" id="ADZU01000030">
    <property type="protein sequence ID" value="EFS91951.1"/>
    <property type="molecule type" value="Genomic_DNA"/>
</dbReference>
<dbReference type="Pfam" id="PF01081">
    <property type="entry name" value="Aldolase"/>
    <property type="match status" value="1"/>
</dbReference>
<comment type="caution">
    <text evidence="6">The sequence shown here is derived from an EMBL/GenBank/DDBJ whole genome shotgun (WGS) entry which is preliminary data.</text>
</comment>
<reference evidence="6" key="1">
    <citation type="submission" date="2010-08" db="EMBL/GenBank/DDBJ databases">
        <authorList>
            <person name="Weinstock G."/>
            <person name="Sodergren E."/>
            <person name="Clifton S."/>
            <person name="Fulton L."/>
            <person name="Fulton B."/>
            <person name="Courtney L."/>
            <person name="Fronick C."/>
            <person name="Harrison M."/>
            <person name="Strong C."/>
            <person name="Farmer C."/>
            <person name="Delahaunty K."/>
            <person name="Markovic C."/>
            <person name="Hall O."/>
            <person name="Minx P."/>
            <person name="Tomlinson C."/>
            <person name="Mitreva M."/>
            <person name="Hou S."/>
            <person name="Chen J."/>
            <person name="Wollam A."/>
            <person name="Pepin K.H."/>
            <person name="Johnson M."/>
            <person name="Bhonagiri V."/>
            <person name="Zhang X."/>
            <person name="Suruliraj S."/>
            <person name="Warren W."/>
            <person name="Chinwalla A."/>
            <person name="Mardis E.R."/>
            <person name="Wilson R.K."/>
        </authorList>
    </citation>
    <scope>NUCLEOTIDE SEQUENCE [LARGE SCALE GENOMIC DNA]</scope>
    <source>
        <strain evidence="6">HL044PA1</strain>
    </source>
</reference>
<keyword evidence="4" id="KW-0456">Lyase</keyword>
<dbReference type="SUPFAM" id="SSF51569">
    <property type="entry name" value="Aldolase"/>
    <property type="match status" value="1"/>
</dbReference>
<comment type="pathway">
    <text evidence="1">Carbohydrate acid metabolism.</text>
</comment>
<sequence length="128" mass="13203">MSPGLDEDVVVRCQEVGIPCLPGIATASELIKALKLSITAVKFFPASTAGGPKAIKALFSAFRQVDFLPTGGINAENAREYLNLSCVPAVGGSWMVPSKLVDAGKVAELVDLISTAVATVNDLGSDQA</sequence>
<dbReference type="Gene3D" id="3.20.20.70">
    <property type="entry name" value="Aldolase class I"/>
    <property type="match status" value="1"/>
</dbReference>